<dbReference type="InterPro" id="IPR024077">
    <property type="entry name" value="Neurolysin/TOP_dom2"/>
</dbReference>
<dbReference type="EMBL" id="SDMQ01000001">
    <property type="protein sequence ID" value="TBT88718.1"/>
    <property type="molecule type" value="Genomic_DNA"/>
</dbReference>
<feature type="domain" description="Peptidase M3A/M3B catalytic" evidence="9">
    <location>
        <begin position="231"/>
        <end position="650"/>
    </location>
</feature>
<dbReference type="Gene3D" id="1.10.1370.10">
    <property type="entry name" value="Neurolysin, domain 3"/>
    <property type="match status" value="1"/>
</dbReference>
<keyword evidence="5 7" id="KW-0862">Zinc</keyword>
<dbReference type="SUPFAM" id="SSF55486">
    <property type="entry name" value="Metalloproteases ('zincins'), catalytic domain"/>
    <property type="match status" value="1"/>
</dbReference>
<dbReference type="InterPro" id="IPR024080">
    <property type="entry name" value="Neurolysin/TOP_N"/>
</dbReference>
<evidence type="ECO:0000256" key="1">
    <source>
        <dbReference type="ARBA" id="ARBA00006040"/>
    </source>
</evidence>
<evidence type="ECO:0000256" key="5">
    <source>
        <dbReference type="ARBA" id="ARBA00022833"/>
    </source>
</evidence>
<dbReference type="CDD" id="cd06455">
    <property type="entry name" value="M3A_TOP"/>
    <property type="match status" value="1"/>
</dbReference>
<dbReference type="AlphaFoldDB" id="A0A4V2JSU5"/>
<keyword evidence="2 7" id="KW-0645">Protease</keyword>
<evidence type="ECO:0000259" key="9">
    <source>
        <dbReference type="Pfam" id="PF01432"/>
    </source>
</evidence>
<keyword evidence="4 7" id="KW-0378">Hydrolase</keyword>
<sequence>METPPRTAPPGGDYAGPVTDPAPLTLPAADAYLPWVTASTESLLADARAKAEAIKTSPPATALATLEAWNELDIALGNLSARGELFSEVHPDAGVREAAEQAALEARKLSTELGLDTELYAVFAGLDADGLDAQATRLLEKTLRSFRRSGVAADETTRARIKEIRDRLTVLGQTFARTIREGTRSIKVTPDQLAGLPADWIEAHPAGEDGLVTVTTDYPDAIPFRTFAHDETARHDLLVASLTIGYPDNVDVLREMFGLRAELATLLGYDTFPDFDAEVKMIKSGAAIGEFIDKIADAALEPAQRDVAILLERLRQDRPDADRVQSWDSAYYAELVRKEQHDVDAQLVRTYFDFGKVRDGLLAVTGRLFGLTYTPADVPVWHPSVTAYDVTRTDDGAAQGRIYLDLHPREGKFKHAAQFTLTNGVAGRQLPEGTLVCNFPTGLMEHDDVVTLFHEFGHLVHHLVGGHQRWAEFSGVATEWDFVEAPSQMLEEWAWDADVLGSFATNEAGEAIPAALVERMRKADDFGKGYFARTQMFYAALAYRLHLENPEDLVARTRELQEQYSLFPWVEGTCMPTSFGHLDGYNSGYYTYMWSLVIAKDMFSAFDADDLFDPAVATRYRDVVLAQGGTKDAADLVEEFLGRPYDFDAYAAWLAE</sequence>
<dbReference type="PANTHER" id="PTHR11804:SF84">
    <property type="entry name" value="SACCHAROLYSIN"/>
    <property type="match status" value="1"/>
</dbReference>
<dbReference type="InterPro" id="IPR024079">
    <property type="entry name" value="MetalloPept_cat_dom_sf"/>
</dbReference>
<dbReference type="Gene3D" id="1.20.1050.40">
    <property type="entry name" value="Endopeptidase. Chain P, domain 1"/>
    <property type="match status" value="1"/>
</dbReference>
<name>A0A4V2JSU5_9ACTN</name>
<evidence type="ECO:0000256" key="7">
    <source>
        <dbReference type="RuleBase" id="RU003435"/>
    </source>
</evidence>
<protein>
    <submittedName>
        <fullName evidence="10">Peptidase M3</fullName>
    </submittedName>
</protein>
<accession>A0A4V2JSU5</accession>
<dbReference type="InterPro" id="IPR001567">
    <property type="entry name" value="Pept_M3A_M3B_dom"/>
</dbReference>
<dbReference type="Pfam" id="PF01432">
    <property type="entry name" value="Peptidase_M3"/>
    <property type="match status" value="1"/>
</dbReference>
<reference evidence="10 11" key="1">
    <citation type="submission" date="2019-01" db="EMBL/GenBank/DDBJ databases">
        <title>Lactibacter flavus gen. nov., sp. nov., a novel bacterium of the family Propionibacteriaceae isolated from raw milk and dairy products.</title>
        <authorList>
            <person name="Huptas C."/>
            <person name="Wenning M."/>
            <person name="Breitenwieser F."/>
            <person name="Doll E."/>
            <person name="Von Neubeck M."/>
            <person name="Busse H.-J."/>
            <person name="Scherer S."/>
        </authorList>
    </citation>
    <scope>NUCLEOTIDE SEQUENCE [LARGE SCALE GENOMIC DNA]</scope>
    <source>
        <strain evidence="10 11">KCTC 33808</strain>
    </source>
</reference>
<dbReference type="InterPro" id="IPR045090">
    <property type="entry name" value="Pept_M3A_M3B"/>
</dbReference>
<evidence type="ECO:0000256" key="4">
    <source>
        <dbReference type="ARBA" id="ARBA00022801"/>
    </source>
</evidence>
<dbReference type="OrthoDB" id="9773538at2"/>
<keyword evidence="3 7" id="KW-0479">Metal-binding</keyword>
<gene>
    <name evidence="10" type="ORF">ET989_01935</name>
</gene>
<organism evidence="10 11">
    <name type="scientific">Propioniciclava sinopodophylli</name>
    <dbReference type="NCBI Taxonomy" id="1837344"/>
    <lineage>
        <taxon>Bacteria</taxon>
        <taxon>Bacillati</taxon>
        <taxon>Actinomycetota</taxon>
        <taxon>Actinomycetes</taxon>
        <taxon>Propionibacteriales</taxon>
        <taxon>Propionibacteriaceae</taxon>
        <taxon>Propioniciclava</taxon>
    </lineage>
</organism>
<dbReference type="GO" id="GO:0004222">
    <property type="term" value="F:metalloendopeptidase activity"/>
    <property type="evidence" value="ECO:0007669"/>
    <property type="project" value="InterPro"/>
</dbReference>
<dbReference type="PANTHER" id="PTHR11804">
    <property type="entry name" value="PROTEASE M3 THIMET OLIGOPEPTIDASE-RELATED"/>
    <property type="match status" value="1"/>
</dbReference>
<evidence type="ECO:0000256" key="2">
    <source>
        <dbReference type="ARBA" id="ARBA00022670"/>
    </source>
</evidence>
<dbReference type="GO" id="GO:0006508">
    <property type="term" value="P:proteolysis"/>
    <property type="evidence" value="ECO:0007669"/>
    <property type="project" value="UniProtKB-KW"/>
</dbReference>
<comment type="similarity">
    <text evidence="1 7">Belongs to the peptidase M3 family.</text>
</comment>
<comment type="cofactor">
    <cofactor evidence="7">
        <name>Zn(2+)</name>
        <dbReference type="ChEBI" id="CHEBI:29105"/>
    </cofactor>
    <text evidence="7">Binds 1 zinc ion.</text>
</comment>
<dbReference type="Proteomes" id="UP000292373">
    <property type="component" value="Unassembled WGS sequence"/>
</dbReference>
<dbReference type="GO" id="GO:0006518">
    <property type="term" value="P:peptide metabolic process"/>
    <property type="evidence" value="ECO:0007669"/>
    <property type="project" value="TreeGrafter"/>
</dbReference>
<evidence type="ECO:0000313" key="10">
    <source>
        <dbReference type="EMBL" id="TBT88718.1"/>
    </source>
</evidence>
<feature type="region of interest" description="Disordered" evidence="8">
    <location>
        <begin position="1"/>
        <end position="20"/>
    </location>
</feature>
<dbReference type="Gene3D" id="3.40.390.10">
    <property type="entry name" value="Collagenase (Catalytic Domain)"/>
    <property type="match status" value="1"/>
</dbReference>
<evidence type="ECO:0000256" key="3">
    <source>
        <dbReference type="ARBA" id="ARBA00022723"/>
    </source>
</evidence>
<dbReference type="GO" id="GO:0046872">
    <property type="term" value="F:metal ion binding"/>
    <property type="evidence" value="ECO:0007669"/>
    <property type="project" value="UniProtKB-UniRule"/>
</dbReference>
<evidence type="ECO:0000256" key="8">
    <source>
        <dbReference type="SAM" id="MobiDB-lite"/>
    </source>
</evidence>
<comment type="caution">
    <text evidence="10">The sequence shown here is derived from an EMBL/GenBank/DDBJ whole genome shotgun (WGS) entry which is preliminary data.</text>
</comment>
<keyword evidence="6 7" id="KW-0482">Metalloprotease</keyword>
<evidence type="ECO:0000256" key="6">
    <source>
        <dbReference type="ARBA" id="ARBA00023049"/>
    </source>
</evidence>
<keyword evidence="11" id="KW-1185">Reference proteome</keyword>
<evidence type="ECO:0000313" key="11">
    <source>
        <dbReference type="Proteomes" id="UP000292373"/>
    </source>
</evidence>
<proteinExistence type="inferred from homology"/>